<feature type="transmembrane region" description="Helical" evidence="5">
    <location>
        <begin position="175"/>
        <end position="196"/>
    </location>
</feature>
<evidence type="ECO:0000256" key="4">
    <source>
        <dbReference type="ARBA" id="ARBA00023136"/>
    </source>
</evidence>
<keyword evidence="5" id="KW-1003">Cell membrane</keyword>
<dbReference type="AlphaFoldDB" id="B3EMN9"/>
<evidence type="ECO:0000256" key="2">
    <source>
        <dbReference type="ARBA" id="ARBA00022692"/>
    </source>
</evidence>
<sequence>MRDEKTENTVLMLLYIVFFVLVNSPASVGAGSDSLRQHRGETLTEVFDTPLPVSGRLGEIAAKTPTGLQQGTINPDAEKGFAGIPGAPKINYFVAFLWAVWVGWIFSTVGAFGGIMAGVGHLTLFGLGSYADSFTSTNPELNALLTDSIRATNQYLVALAALISTYNFYRMKRLVVPLGVALGAGSVIGGLLIPWLTAGKIQLGDYIGLFGLAVLVIGAFIFYGTTGRARSTKKKANEASAAFQRLMKENDVSESQGVHIVSSGLREVTFSFYGTQFSFNPLLAVAGGLVIASISSFLGIGGGFLYVPFLTAVIGLPMFIVVGTSALAVLLSMITSIFSYVVLKGTFISWDLVGVEMVGVFVGAMIGPRTQKYIPEIWLKRLFVLLAVYVGLRYFSKGFFGESWLPPF</sequence>
<dbReference type="PANTHER" id="PTHR43701:SF2">
    <property type="entry name" value="MEMBRANE TRANSPORTER PROTEIN YJNA-RELATED"/>
    <property type="match status" value="1"/>
</dbReference>
<dbReference type="STRING" id="331678.Cphamn1_0555"/>
<dbReference type="PANTHER" id="PTHR43701">
    <property type="entry name" value="MEMBRANE TRANSPORTER PROTEIN MJ0441-RELATED"/>
    <property type="match status" value="1"/>
</dbReference>
<organism evidence="6">
    <name type="scientific">Chlorobium phaeobacteroides (strain BS1)</name>
    <dbReference type="NCBI Taxonomy" id="331678"/>
    <lineage>
        <taxon>Bacteria</taxon>
        <taxon>Pseudomonadati</taxon>
        <taxon>Chlorobiota</taxon>
        <taxon>Chlorobiia</taxon>
        <taxon>Chlorobiales</taxon>
        <taxon>Chlorobiaceae</taxon>
        <taxon>Chlorobium/Pelodictyon group</taxon>
        <taxon>Chlorobium</taxon>
    </lineage>
</organism>
<accession>B3EMN9</accession>
<feature type="transmembrane region" description="Helical" evidence="5">
    <location>
        <begin position="282"/>
        <end position="307"/>
    </location>
</feature>
<feature type="transmembrane region" description="Helical" evidence="5">
    <location>
        <begin position="12"/>
        <end position="30"/>
    </location>
</feature>
<feature type="transmembrane region" description="Helical" evidence="5">
    <location>
        <begin position="152"/>
        <end position="169"/>
    </location>
</feature>
<keyword evidence="3 5" id="KW-1133">Transmembrane helix</keyword>
<gene>
    <name evidence="6" type="ordered locus">Cphamn1_0555</name>
</gene>
<feature type="transmembrane region" description="Helical" evidence="5">
    <location>
        <begin position="347"/>
        <end position="366"/>
    </location>
</feature>
<feature type="transmembrane region" description="Helical" evidence="5">
    <location>
        <begin position="378"/>
        <end position="396"/>
    </location>
</feature>
<dbReference type="EMBL" id="CP001101">
    <property type="protein sequence ID" value="ACE03517.1"/>
    <property type="molecule type" value="Genomic_DNA"/>
</dbReference>
<comment type="subcellular location">
    <subcellularLocation>
        <location evidence="5">Cell membrane</location>
        <topology evidence="5">Multi-pass membrane protein</topology>
    </subcellularLocation>
    <subcellularLocation>
        <location evidence="1">Membrane</location>
        <topology evidence="1">Multi-pass membrane protein</topology>
    </subcellularLocation>
</comment>
<reference evidence="6" key="1">
    <citation type="submission" date="2008-06" db="EMBL/GenBank/DDBJ databases">
        <title>Complete sequence of Chlorobium phaeobacteroides BS1.</title>
        <authorList>
            <consortium name="US DOE Joint Genome Institute"/>
            <person name="Lucas S."/>
            <person name="Copeland A."/>
            <person name="Lapidus A."/>
            <person name="Glavina del Rio T."/>
            <person name="Dalin E."/>
            <person name="Tice H."/>
            <person name="Bruce D."/>
            <person name="Goodwin L."/>
            <person name="Pitluck S."/>
            <person name="Schmutz J."/>
            <person name="Larimer F."/>
            <person name="Land M."/>
            <person name="Hauser L."/>
            <person name="Kyrpides N."/>
            <person name="Ovchinnikova G."/>
            <person name="Li T."/>
            <person name="Liu Z."/>
            <person name="Zhao F."/>
            <person name="Overmann J."/>
            <person name="Bryant D.A."/>
            <person name="Richardson P."/>
        </authorList>
    </citation>
    <scope>NUCLEOTIDE SEQUENCE [LARGE SCALE GENOMIC DNA]</scope>
    <source>
        <strain evidence="6">BS1</strain>
    </source>
</reference>
<dbReference type="HOGENOM" id="CLU_060708_0_0_10"/>
<dbReference type="KEGG" id="cpb:Cphamn1_0555"/>
<evidence type="ECO:0000256" key="1">
    <source>
        <dbReference type="ARBA" id="ARBA00004141"/>
    </source>
</evidence>
<feature type="transmembrane region" description="Helical" evidence="5">
    <location>
        <begin position="319"/>
        <end position="341"/>
    </location>
</feature>
<keyword evidence="4 5" id="KW-0472">Membrane</keyword>
<proteinExistence type="inferred from homology"/>
<feature type="transmembrane region" description="Helical" evidence="5">
    <location>
        <begin position="203"/>
        <end position="223"/>
    </location>
</feature>
<keyword evidence="2 5" id="KW-0812">Transmembrane</keyword>
<comment type="similarity">
    <text evidence="5">Belongs to the 4-toluene sulfonate uptake permease (TSUP) (TC 2.A.102) family.</text>
</comment>
<dbReference type="Pfam" id="PF01925">
    <property type="entry name" value="TauE"/>
    <property type="match status" value="1"/>
</dbReference>
<evidence type="ECO:0000256" key="5">
    <source>
        <dbReference type="RuleBase" id="RU363041"/>
    </source>
</evidence>
<dbReference type="InterPro" id="IPR051598">
    <property type="entry name" value="TSUP/Inactive_protease-like"/>
</dbReference>
<evidence type="ECO:0000256" key="3">
    <source>
        <dbReference type="ARBA" id="ARBA00022989"/>
    </source>
</evidence>
<dbReference type="GO" id="GO:0005886">
    <property type="term" value="C:plasma membrane"/>
    <property type="evidence" value="ECO:0007669"/>
    <property type="project" value="UniProtKB-SubCell"/>
</dbReference>
<dbReference type="eggNOG" id="COG0730">
    <property type="taxonomic scope" value="Bacteria"/>
</dbReference>
<name>B3EMN9_CHLPB</name>
<evidence type="ECO:0000313" key="6">
    <source>
        <dbReference type="EMBL" id="ACE03517.1"/>
    </source>
</evidence>
<protein>
    <recommendedName>
        <fullName evidence="5">Probable membrane transporter protein</fullName>
    </recommendedName>
</protein>
<dbReference type="InterPro" id="IPR002781">
    <property type="entry name" value="TM_pro_TauE-like"/>
</dbReference>